<keyword evidence="4 5" id="KW-0269">Exonuclease</keyword>
<feature type="binding site" evidence="5">
    <location>
        <position position="23"/>
    </location>
    <ligand>
        <name>Mg(2+)</name>
        <dbReference type="ChEBI" id="CHEBI:18420"/>
        <label>2</label>
        <note>catalytic</note>
    </ligand>
</feature>
<dbReference type="HAMAP" id="MF_00157">
    <property type="entry name" value="RNase_T"/>
    <property type="match status" value="1"/>
</dbReference>
<dbReference type="PANTHER" id="PTHR30231:SF2">
    <property type="entry name" value="RIBONUCLEASE T"/>
    <property type="match status" value="1"/>
</dbReference>
<feature type="active site" description="Proton donor/acceptor" evidence="5">
    <location>
        <position position="181"/>
    </location>
</feature>
<dbReference type="InterPro" id="IPR012337">
    <property type="entry name" value="RNaseH-like_sf"/>
</dbReference>
<dbReference type="RefSeq" id="WP_078483401.1">
    <property type="nucleotide sequence ID" value="NZ_MPRL01000022.1"/>
</dbReference>
<dbReference type="SMART" id="SM00479">
    <property type="entry name" value="EXOIII"/>
    <property type="match status" value="1"/>
</dbReference>
<keyword evidence="1 5" id="KW-0819">tRNA processing</keyword>
<evidence type="ECO:0000256" key="4">
    <source>
        <dbReference type="ARBA" id="ARBA00022839"/>
    </source>
</evidence>
<dbReference type="EMBL" id="MPRL01000022">
    <property type="protein sequence ID" value="OOZ40551.1"/>
    <property type="molecule type" value="Genomic_DNA"/>
</dbReference>
<dbReference type="NCBIfam" id="TIGR01298">
    <property type="entry name" value="RNaseT"/>
    <property type="match status" value="1"/>
</dbReference>
<dbReference type="GO" id="GO:0008033">
    <property type="term" value="P:tRNA processing"/>
    <property type="evidence" value="ECO:0007669"/>
    <property type="project" value="UniProtKB-KW"/>
</dbReference>
<comment type="function">
    <text evidence="5">Trims short 3' overhangs of a variety of RNA species, leaving a one or two nucleotide 3' overhang. Responsible for the end-turnover of tRNA: specifically removes the terminal AMP residue from uncharged tRNA (tRNA-C-C-A). Also appears to be involved in tRNA biosynthesis.</text>
</comment>
<feature type="site" description="Important for substrate binding and specificity" evidence="5">
    <location>
        <position position="146"/>
    </location>
</feature>
<dbReference type="GO" id="GO:0000287">
    <property type="term" value="F:magnesium ion binding"/>
    <property type="evidence" value="ECO:0007669"/>
    <property type="project" value="UniProtKB-UniRule"/>
</dbReference>
<evidence type="ECO:0000313" key="8">
    <source>
        <dbReference type="Proteomes" id="UP000191110"/>
    </source>
</evidence>
<feature type="site" description="Important for substrate binding and specificity" evidence="5">
    <location>
        <position position="124"/>
    </location>
</feature>
<organism evidence="7 8">
    <name type="scientific">Solemya pervernicosa gill symbiont</name>
    <dbReference type="NCBI Taxonomy" id="642797"/>
    <lineage>
        <taxon>Bacteria</taxon>
        <taxon>Pseudomonadati</taxon>
        <taxon>Pseudomonadota</taxon>
        <taxon>Gammaproteobacteria</taxon>
        <taxon>sulfur-oxidizing symbionts</taxon>
    </lineage>
</organism>
<evidence type="ECO:0000256" key="1">
    <source>
        <dbReference type="ARBA" id="ARBA00022694"/>
    </source>
</evidence>
<keyword evidence="2 5" id="KW-0540">Nuclease</keyword>
<comment type="caution">
    <text evidence="7">The sequence shown here is derived from an EMBL/GenBank/DDBJ whole genome shotgun (WGS) entry which is preliminary data.</text>
</comment>
<name>A0A1T2L642_9GAMM</name>
<dbReference type="InterPro" id="IPR036397">
    <property type="entry name" value="RNaseH_sf"/>
</dbReference>
<evidence type="ECO:0000259" key="6">
    <source>
        <dbReference type="SMART" id="SM00479"/>
    </source>
</evidence>
<proteinExistence type="inferred from homology"/>
<dbReference type="GO" id="GO:0008408">
    <property type="term" value="F:3'-5' exonuclease activity"/>
    <property type="evidence" value="ECO:0007669"/>
    <property type="project" value="TreeGrafter"/>
</dbReference>
<evidence type="ECO:0000256" key="3">
    <source>
        <dbReference type="ARBA" id="ARBA00022801"/>
    </source>
</evidence>
<keyword evidence="8" id="KW-1185">Reference proteome</keyword>
<gene>
    <name evidence="5" type="primary">rnt</name>
    <name evidence="7" type="ORF">BOW53_07145</name>
</gene>
<evidence type="ECO:0000256" key="5">
    <source>
        <dbReference type="HAMAP-Rule" id="MF_00157"/>
    </source>
</evidence>
<dbReference type="EC" id="3.1.13.-" evidence="5"/>
<keyword evidence="5" id="KW-0479">Metal-binding</keyword>
<dbReference type="AlphaFoldDB" id="A0A1T2L642"/>
<comment type="similarity">
    <text evidence="5">Belongs to the RNase T family.</text>
</comment>
<keyword evidence="5" id="KW-0460">Magnesium</keyword>
<dbReference type="Gene3D" id="3.30.420.10">
    <property type="entry name" value="Ribonuclease H-like superfamily/Ribonuclease H"/>
    <property type="match status" value="1"/>
</dbReference>
<feature type="binding site" evidence="5">
    <location>
        <position position="25"/>
    </location>
    <ligand>
        <name>Mg(2+)</name>
        <dbReference type="ChEBI" id="CHEBI:18420"/>
        <label>2</label>
        <note>catalytic</note>
    </ligand>
</feature>
<dbReference type="OrthoDB" id="9778264at2"/>
<comment type="subunit">
    <text evidence="5">Homodimer.</text>
</comment>
<dbReference type="Pfam" id="PF00929">
    <property type="entry name" value="RNase_T"/>
    <property type="match status" value="1"/>
</dbReference>
<dbReference type="SUPFAM" id="SSF53098">
    <property type="entry name" value="Ribonuclease H-like"/>
    <property type="match status" value="1"/>
</dbReference>
<evidence type="ECO:0000313" key="7">
    <source>
        <dbReference type="EMBL" id="OOZ40551.1"/>
    </source>
</evidence>
<dbReference type="InterPro" id="IPR005987">
    <property type="entry name" value="RNase_T"/>
</dbReference>
<keyword evidence="3 5" id="KW-0378">Hydrolase</keyword>
<dbReference type="GO" id="GO:0003676">
    <property type="term" value="F:nucleic acid binding"/>
    <property type="evidence" value="ECO:0007669"/>
    <property type="project" value="InterPro"/>
</dbReference>
<dbReference type="CDD" id="cd06134">
    <property type="entry name" value="RNaseT"/>
    <property type="match status" value="1"/>
</dbReference>
<comment type="cofactor">
    <cofactor evidence="5">
        <name>Mg(2+)</name>
        <dbReference type="ChEBI" id="CHEBI:18420"/>
    </cofactor>
    <text evidence="5">Binds two Mg(2+) per subunit. The active form of the enzyme binds two Mg(2+) ions in its active site. The first Mg(2+) forms only one salt bridge with the protein.</text>
</comment>
<dbReference type="GO" id="GO:0016896">
    <property type="term" value="F:RNA exonuclease activity, producing 5'-phosphomonoesters"/>
    <property type="evidence" value="ECO:0007669"/>
    <property type="project" value="UniProtKB-UniRule"/>
</dbReference>
<dbReference type="PANTHER" id="PTHR30231">
    <property type="entry name" value="DNA POLYMERASE III SUBUNIT EPSILON"/>
    <property type="match status" value="1"/>
</dbReference>
<evidence type="ECO:0000256" key="2">
    <source>
        <dbReference type="ARBA" id="ARBA00022722"/>
    </source>
</evidence>
<comment type="caution">
    <text evidence="5">Lacks conserved residue(s) required for the propagation of feature annotation.</text>
</comment>
<reference evidence="7 8" key="1">
    <citation type="submission" date="2016-11" db="EMBL/GenBank/DDBJ databases">
        <title>Mixed transmission modes and dynamic genome evolution in an obligate animal-bacterial symbiosis.</title>
        <authorList>
            <person name="Russell S.L."/>
            <person name="Corbett-Detig R.B."/>
            <person name="Cavanaugh C.M."/>
        </authorList>
    </citation>
    <scope>NUCLEOTIDE SEQUENCE [LARGE SCALE GENOMIC DNA]</scope>
    <source>
        <strain evidence="7">Sveles-Q1</strain>
    </source>
</reference>
<feature type="binding site" evidence="5">
    <location>
        <position position="181"/>
    </location>
    <ligand>
        <name>Mg(2+)</name>
        <dbReference type="ChEBI" id="CHEBI:18420"/>
        <label>2</label>
        <note>catalytic</note>
    </ligand>
</feature>
<dbReference type="GO" id="GO:0005829">
    <property type="term" value="C:cytosol"/>
    <property type="evidence" value="ECO:0007669"/>
    <property type="project" value="TreeGrafter"/>
</dbReference>
<protein>
    <recommendedName>
        <fullName evidence="5">Ribonuclease T</fullName>
        <ecNumber evidence="5">3.1.13.-</ecNumber>
    </recommendedName>
    <alternativeName>
        <fullName evidence="5">Exoribonuclease T</fullName>
        <shortName evidence="5">RNase T</shortName>
    </alternativeName>
</protein>
<sequence length="216" mass="23606">MSEHANSSPISRRFRGFLPVIVDVETGGLNSATDALLEVAAVTVRMDLSGMLVPHETHSCHVKPFKDANLDPKSLALNGIDPYHPLRIAQDEKDALDHVFRPIRKQVKAHDCKRAILVGHNAAFDLAFINAAANRCNIKRNPFHLFSTFDTVSLAGLAYGQTVLARAAIEAGLLWESEKAHSAVYDAEQTAKLFCTIVNSWETHVRAPAEVAAMNG</sequence>
<feature type="domain" description="Exonuclease" evidence="6">
    <location>
        <begin position="18"/>
        <end position="203"/>
    </location>
</feature>
<feature type="binding site" evidence="5">
    <location>
        <position position="23"/>
    </location>
    <ligand>
        <name>Mg(2+)</name>
        <dbReference type="ChEBI" id="CHEBI:18420"/>
        <label>1</label>
        <note>catalytic</note>
    </ligand>
</feature>
<feature type="binding site" evidence="5">
    <location>
        <position position="186"/>
    </location>
    <ligand>
        <name>Mg(2+)</name>
        <dbReference type="ChEBI" id="CHEBI:18420"/>
        <label>2</label>
        <note>catalytic</note>
    </ligand>
</feature>
<accession>A0A1T2L642</accession>
<dbReference type="Proteomes" id="UP000191110">
    <property type="component" value="Unassembled WGS sequence"/>
</dbReference>
<dbReference type="GO" id="GO:0045004">
    <property type="term" value="P:DNA replication proofreading"/>
    <property type="evidence" value="ECO:0007669"/>
    <property type="project" value="TreeGrafter"/>
</dbReference>
<dbReference type="InterPro" id="IPR013520">
    <property type="entry name" value="Ribonucl_H"/>
</dbReference>